<evidence type="ECO:0000256" key="4">
    <source>
        <dbReference type="ARBA" id="ARBA00022679"/>
    </source>
</evidence>
<dbReference type="GO" id="GO:0005737">
    <property type="term" value="C:cytoplasm"/>
    <property type="evidence" value="ECO:0007669"/>
    <property type="project" value="TreeGrafter"/>
</dbReference>
<evidence type="ECO:0000256" key="9">
    <source>
        <dbReference type="ARBA" id="ARBA00047802"/>
    </source>
</evidence>
<feature type="domain" description="POLO box" evidence="13">
    <location>
        <begin position="402"/>
        <end position="480"/>
    </location>
</feature>
<keyword evidence="5" id="KW-0677">Repeat</keyword>
<evidence type="ECO:0000256" key="1">
    <source>
        <dbReference type="ARBA" id="ARBA00001946"/>
    </source>
</evidence>
<feature type="region of interest" description="Disordered" evidence="11">
    <location>
        <begin position="586"/>
        <end position="605"/>
    </location>
</feature>
<dbReference type="PROSITE" id="PS00108">
    <property type="entry name" value="PROTEIN_KINASE_ST"/>
    <property type="match status" value="1"/>
</dbReference>
<dbReference type="Proteomes" id="UP000046392">
    <property type="component" value="Unplaced"/>
</dbReference>
<dbReference type="WBParaSite" id="SPAL_0000591600.1">
    <property type="protein sequence ID" value="SPAL_0000591600.1"/>
    <property type="gene ID" value="SPAL_0000591600"/>
</dbReference>
<dbReference type="InterPro" id="IPR033701">
    <property type="entry name" value="POLO_box_1"/>
</dbReference>
<dbReference type="Gene3D" id="1.10.510.10">
    <property type="entry name" value="Transferase(Phosphotransferase) domain 1"/>
    <property type="match status" value="1"/>
</dbReference>
<comment type="catalytic activity">
    <reaction evidence="9">
        <text>L-threonyl-[protein] + ATP = O-phospho-L-threonyl-[protein] + ADP + H(+)</text>
        <dbReference type="Rhea" id="RHEA:46608"/>
        <dbReference type="Rhea" id="RHEA-COMP:11060"/>
        <dbReference type="Rhea" id="RHEA-COMP:11605"/>
        <dbReference type="ChEBI" id="CHEBI:15378"/>
        <dbReference type="ChEBI" id="CHEBI:30013"/>
        <dbReference type="ChEBI" id="CHEBI:30616"/>
        <dbReference type="ChEBI" id="CHEBI:61977"/>
        <dbReference type="ChEBI" id="CHEBI:456216"/>
        <dbReference type="EC" id="2.7.11.21"/>
    </reaction>
</comment>
<dbReference type="CDD" id="cd13118">
    <property type="entry name" value="POLO_box_1"/>
    <property type="match status" value="1"/>
</dbReference>
<dbReference type="EC" id="2.7.11.21" evidence="2"/>
<dbReference type="PANTHER" id="PTHR24345">
    <property type="entry name" value="SERINE/THREONINE-PROTEIN KINASE PLK"/>
    <property type="match status" value="1"/>
</dbReference>
<dbReference type="GO" id="GO:0000776">
    <property type="term" value="C:kinetochore"/>
    <property type="evidence" value="ECO:0007669"/>
    <property type="project" value="TreeGrafter"/>
</dbReference>
<keyword evidence="7" id="KW-0418">Kinase</keyword>
<dbReference type="SMART" id="SM00220">
    <property type="entry name" value="S_TKc"/>
    <property type="match status" value="1"/>
</dbReference>
<feature type="domain" description="POLO box" evidence="13">
    <location>
        <begin position="502"/>
        <end position="584"/>
    </location>
</feature>
<evidence type="ECO:0000256" key="2">
    <source>
        <dbReference type="ARBA" id="ARBA00012424"/>
    </source>
</evidence>
<dbReference type="SUPFAM" id="SSF82615">
    <property type="entry name" value="Polo-box domain"/>
    <property type="match status" value="2"/>
</dbReference>
<protein>
    <recommendedName>
        <fullName evidence="2">polo kinase</fullName>
        <ecNumber evidence="2">2.7.11.21</ecNumber>
    </recommendedName>
</protein>
<keyword evidence="8" id="KW-0067">ATP-binding</keyword>
<evidence type="ECO:0000259" key="12">
    <source>
        <dbReference type="PROSITE" id="PS50011"/>
    </source>
</evidence>
<feature type="domain" description="Protein kinase" evidence="12">
    <location>
        <begin position="24"/>
        <end position="273"/>
    </location>
</feature>
<dbReference type="Gene3D" id="3.30.1120.30">
    <property type="entry name" value="POLO box domain"/>
    <property type="match status" value="2"/>
</dbReference>
<reference evidence="15" key="1">
    <citation type="submission" date="2017-02" db="UniProtKB">
        <authorList>
            <consortium name="WormBaseParasite"/>
        </authorList>
    </citation>
    <scope>IDENTIFICATION</scope>
</reference>
<dbReference type="InterPro" id="IPR000959">
    <property type="entry name" value="POLO_box_dom"/>
</dbReference>
<evidence type="ECO:0000256" key="3">
    <source>
        <dbReference type="ARBA" id="ARBA00022527"/>
    </source>
</evidence>
<dbReference type="GO" id="GO:0000922">
    <property type="term" value="C:spindle pole"/>
    <property type="evidence" value="ECO:0007669"/>
    <property type="project" value="TreeGrafter"/>
</dbReference>
<evidence type="ECO:0000259" key="13">
    <source>
        <dbReference type="PROSITE" id="PS50078"/>
    </source>
</evidence>
<comment type="cofactor">
    <cofactor evidence="1">
        <name>Mg(2+)</name>
        <dbReference type="ChEBI" id="CHEBI:18420"/>
    </cofactor>
</comment>
<evidence type="ECO:0000256" key="10">
    <source>
        <dbReference type="ARBA" id="ARBA00048347"/>
    </source>
</evidence>
<proteinExistence type="predicted"/>
<evidence type="ECO:0000256" key="5">
    <source>
        <dbReference type="ARBA" id="ARBA00022737"/>
    </source>
</evidence>
<dbReference type="GO" id="GO:0005634">
    <property type="term" value="C:nucleus"/>
    <property type="evidence" value="ECO:0007669"/>
    <property type="project" value="TreeGrafter"/>
</dbReference>
<sequence length="605" mass="70118">MEDSGKFFEGIPKIFEDPRTRTQYCRGELLGSGTFGKFYLFTNLRTKEKCSGKVIIKSRLNYELNKINEEINIQMSLRHPNILRMFGYFDCSTYVCMTMELCDDTLKGVLERLEVLDEISSRFVIREIACGISYLHGKQLIHRDIKPDNIFLTKDINVKIGDFGIAIKHVDKAKKIEKACGTPEYLAPESLDGSGYTFGVDVWALGVTLYKMVVGHLPFDYTIGYELYEKIKNCDYHISSRVPLHTEDIVRILLTRDPDSRPAIDDVLKHDYLNPKRISKFHSRRYIYAIPFIKINSQKDLHGYNSMSRTKSENIPKKDCQLDPSHRIEDMFLKKFNINSSYGNKSIPYEKDELDVEEQSNYLLKDLHVRISALIDSSTPKELLPPFQIANALSSGNRSKYFVSRWINLSEDYGFAYKLSDSSVGVLYRDNTRLTADRTMKNFQYIDESSMREYFEYDKCPTGLDKKLKLLGYFKIYMDMGSLINLSLEGQEIGIVDDEIPILLKWKKHDGYICFLLSNGILQVDFFDSNTKVIVSTSTNSISFIDEDNRLKTYSIRKLYLIGLEEVMKKKIPYVKKVIEDWRSHKRKHKEDDSVVLAKKSNNSK</sequence>
<dbReference type="GO" id="GO:0005813">
    <property type="term" value="C:centrosome"/>
    <property type="evidence" value="ECO:0007669"/>
    <property type="project" value="TreeGrafter"/>
</dbReference>
<organism evidence="14 15">
    <name type="scientific">Strongyloides papillosus</name>
    <name type="common">Intestinal threadworm</name>
    <dbReference type="NCBI Taxonomy" id="174720"/>
    <lineage>
        <taxon>Eukaryota</taxon>
        <taxon>Metazoa</taxon>
        <taxon>Ecdysozoa</taxon>
        <taxon>Nematoda</taxon>
        <taxon>Chromadorea</taxon>
        <taxon>Rhabditida</taxon>
        <taxon>Tylenchina</taxon>
        <taxon>Panagrolaimomorpha</taxon>
        <taxon>Strongyloidoidea</taxon>
        <taxon>Strongyloididae</taxon>
        <taxon>Strongyloides</taxon>
    </lineage>
</organism>
<dbReference type="STRING" id="174720.A0A0N5BIY7"/>
<dbReference type="GO" id="GO:0005524">
    <property type="term" value="F:ATP binding"/>
    <property type="evidence" value="ECO:0007669"/>
    <property type="project" value="UniProtKB-KW"/>
</dbReference>
<dbReference type="Pfam" id="PF00069">
    <property type="entry name" value="Pkinase"/>
    <property type="match status" value="1"/>
</dbReference>
<dbReference type="CDD" id="cd13117">
    <property type="entry name" value="POLO_box_2"/>
    <property type="match status" value="1"/>
</dbReference>
<dbReference type="FunFam" id="1.10.510.10:FF:000571">
    <property type="entry name" value="Maternal embryonic leucine zipper kinase"/>
    <property type="match status" value="1"/>
</dbReference>
<keyword evidence="14" id="KW-1185">Reference proteome</keyword>
<evidence type="ECO:0000256" key="8">
    <source>
        <dbReference type="ARBA" id="ARBA00022840"/>
    </source>
</evidence>
<dbReference type="PANTHER" id="PTHR24345:SF93">
    <property type="entry name" value="SERINE_THREONINE-PROTEIN KINASE PLK1"/>
    <property type="match status" value="1"/>
</dbReference>
<evidence type="ECO:0000256" key="7">
    <source>
        <dbReference type="ARBA" id="ARBA00022777"/>
    </source>
</evidence>
<accession>A0A0N5BIY7</accession>
<keyword evidence="6" id="KW-0547">Nucleotide-binding</keyword>
<dbReference type="GO" id="GO:0004674">
    <property type="term" value="F:protein serine/threonine kinase activity"/>
    <property type="evidence" value="ECO:0007669"/>
    <property type="project" value="UniProtKB-KW"/>
</dbReference>
<dbReference type="GO" id="GO:0007052">
    <property type="term" value="P:mitotic spindle organization"/>
    <property type="evidence" value="ECO:0007669"/>
    <property type="project" value="TreeGrafter"/>
</dbReference>
<dbReference type="InterPro" id="IPR008271">
    <property type="entry name" value="Ser/Thr_kinase_AS"/>
</dbReference>
<keyword evidence="3" id="KW-0723">Serine/threonine-protein kinase</keyword>
<dbReference type="PROSITE" id="PS50011">
    <property type="entry name" value="PROTEIN_KINASE_DOM"/>
    <property type="match status" value="1"/>
</dbReference>
<dbReference type="SUPFAM" id="SSF56112">
    <property type="entry name" value="Protein kinase-like (PK-like)"/>
    <property type="match status" value="1"/>
</dbReference>
<evidence type="ECO:0000256" key="6">
    <source>
        <dbReference type="ARBA" id="ARBA00022741"/>
    </source>
</evidence>
<evidence type="ECO:0000313" key="15">
    <source>
        <dbReference type="WBParaSite" id="SPAL_0000591600.1"/>
    </source>
</evidence>
<keyword evidence="4" id="KW-0808">Transferase</keyword>
<name>A0A0N5BIY7_STREA</name>
<dbReference type="InterPro" id="IPR033695">
    <property type="entry name" value="POLO_box_2"/>
</dbReference>
<dbReference type="InterPro" id="IPR000719">
    <property type="entry name" value="Prot_kinase_dom"/>
</dbReference>
<dbReference type="PROSITE" id="PS50078">
    <property type="entry name" value="POLO_BOX"/>
    <property type="match status" value="2"/>
</dbReference>
<comment type="catalytic activity">
    <reaction evidence="10">
        <text>L-seryl-[protein] + ATP = O-phospho-L-seryl-[protein] + ADP + H(+)</text>
        <dbReference type="Rhea" id="RHEA:17989"/>
        <dbReference type="Rhea" id="RHEA-COMP:9863"/>
        <dbReference type="Rhea" id="RHEA-COMP:11604"/>
        <dbReference type="ChEBI" id="CHEBI:15378"/>
        <dbReference type="ChEBI" id="CHEBI:29999"/>
        <dbReference type="ChEBI" id="CHEBI:30616"/>
        <dbReference type="ChEBI" id="CHEBI:83421"/>
        <dbReference type="ChEBI" id="CHEBI:456216"/>
        <dbReference type="EC" id="2.7.11.21"/>
    </reaction>
</comment>
<dbReference type="Pfam" id="PF00659">
    <property type="entry name" value="POLO_box"/>
    <property type="match status" value="2"/>
</dbReference>
<dbReference type="FunFam" id="3.30.200.20:FF:000042">
    <property type="entry name" value="Aurora kinase A"/>
    <property type="match status" value="1"/>
</dbReference>
<dbReference type="InterPro" id="IPR036947">
    <property type="entry name" value="POLO_box_dom_sf"/>
</dbReference>
<dbReference type="InterPro" id="IPR011009">
    <property type="entry name" value="Kinase-like_dom_sf"/>
</dbReference>
<evidence type="ECO:0000256" key="11">
    <source>
        <dbReference type="SAM" id="MobiDB-lite"/>
    </source>
</evidence>
<evidence type="ECO:0000313" key="14">
    <source>
        <dbReference type="Proteomes" id="UP000046392"/>
    </source>
</evidence>
<dbReference type="AlphaFoldDB" id="A0A0N5BIY7"/>